<evidence type="ECO:0000313" key="1">
    <source>
        <dbReference type="EMBL" id="KAI3690217.1"/>
    </source>
</evidence>
<sequence length="556" mass="61776">MLSLYKHENLVRLLGFCDENNEKILVYEYLSKRSLDLHLNNNDLNWTQRLKICIGIARGLAYLHGSETQLRVLHRDVKSSNVLLDENWNAKISDFGLSKFAPANNFTFLYTSVVGTVGYCDPLYAETGFLTKESDIYSLGVVLFEVLCGRLCINNKDDRPLTGLARQCYELNKVDTIIFERPSITDVMRSLETALEYQANKESRELPDIIDSFHPKALCLPGTMNASKIVQLIYTNSGLDLLALASNGVHKLWKWQPSERNPSGKSTASVVPQLWQPTNGAVMSNDVNESKPAEESAACIALPKHDGYFMSVSGGKVSLFRMATFKVITTFMPPPPAATYLAFSPRDNNIIAIGREDSVIQIHNVRADEIIIELRGHQKQITGLSFSWNSLVSSGADAQLCIWDTIGWDKKKSRSIQSPPGHPSSLVGETKVQLHNDEHHILVVHESQIGIYDDQLECLRLWSPREPLSAPISSATYSCDNFLLFTGFLDGAIGVFDANSLRLQCRIAPSAYLSASISSNNTTYPVVIAAHPSYPIQFALGMSDGDVYVVEKSIHI</sequence>
<organism evidence="1 2">
    <name type="scientific">Cichorium intybus</name>
    <name type="common">Chicory</name>
    <dbReference type="NCBI Taxonomy" id="13427"/>
    <lineage>
        <taxon>Eukaryota</taxon>
        <taxon>Viridiplantae</taxon>
        <taxon>Streptophyta</taxon>
        <taxon>Embryophyta</taxon>
        <taxon>Tracheophyta</taxon>
        <taxon>Spermatophyta</taxon>
        <taxon>Magnoliopsida</taxon>
        <taxon>eudicotyledons</taxon>
        <taxon>Gunneridae</taxon>
        <taxon>Pentapetalae</taxon>
        <taxon>asterids</taxon>
        <taxon>campanulids</taxon>
        <taxon>Asterales</taxon>
        <taxon>Asteraceae</taxon>
        <taxon>Cichorioideae</taxon>
        <taxon>Cichorieae</taxon>
        <taxon>Cichoriinae</taxon>
        <taxon>Cichorium</taxon>
    </lineage>
</organism>
<accession>A0ACB8YWU9</accession>
<dbReference type="EMBL" id="CM042017">
    <property type="protein sequence ID" value="KAI3690217.1"/>
    <property type="molecule type" value="Genomic_DNA"/>
</dbReference>
<reference evidence="2" key="1">
    <citation type="journal article" date="2022" name="Mol. Ecol. Resour.">
        <title>The genomes of chicory, endive, great burdock and yacon provide insights into Asteraceae palaeo-polyploidization history and plant inulin production.</title>
        <authorList>
            <person name="Fan W."/>
            <person name="Wang S."/>
            <person name="Wang H."/>
            <person name="Wang A."/>
            <person name="Jiang F."/>
            <person name="Liu H."/>
            <person name="Zhao H."/>
            <person name="Xu D."/>
            <person name="Zhang Y."/>
        </authorList>
    </citation>
    <scope>NUCLEOTIDE SEQUENCE [LARGE SCALE GENOMIC DNA]</scope>
    <source>
        <strain evidence="2">cv. Punajuju</strain>
    </source>
</reference>
<name>A0ACB8YWU9_CICIN</name>
<keyword evidence="2" id="KW-1185">Reference proteome</keyword>
<proteinExistence type="predicted"/>
<evidence type="ECO:0000313" key="2">
    <source>
        <dbReference type="Proteomes" id="UP001055811"/>
    </source>
</evidence>
<dbReference type="Proteomes" id="UP001055811">
    <property type="component" value="Linkage Group LG09"/>
</dbReference>
<protein>
    <submittedName>
        <fullName evidence="1">Uncharacterized protein</fullName>
    </submittedName>
</protein>
<comment type="caution">
    <text evidence="1">The sequence shown here is derived from an EMBL/GenBank/DDBJ whole genome shotgun (WGS) entry which is preliminary data.</text>
</comment>
<gene>
    <name evidence="1" type="ORF">L2E82_48193</name>
</gene>
<reference evidence="1 2" key="2">
    <citation type="journal article" date="2022" name="Mol. Ecol. Resour.">
        <title>The genomes of chicory, endive, great burdock and yacon provide insights into Asteraceae paleo-polyploidization history and plant inulin production.</title>
        <authorList>
            <person name="Fan W."/>
            <person name="Wang S."/>
            <person name="Wang H."/>
            <person name="Wang A."/>
            <person name="Jiang F."/>
            <person name="Liu H."/>
            <person name="Zhao H."/>
            <person name="Xu D."/>
            <person name="Zhang Y."/>
        </authorList>
    </citation>
    <scope>NUCLEOTIDE SEQUENCE [LARGE SCALE GENOMIC DNA]</scope>
    <source>
        <strain evidence="2">cv. Punajuju</strain>
        <tissue evidence="1">Leaves</tissue>
    </source>
</reference>